<sequence length="102" mass="11457">MSKRVHRFPLFSKTASLHMKGTSALMLWCGLTQVTHMKLSLLSRQQDTPVSADSYTSCSSLFLSTLLYLSLSLSLLLVVASLNIFWSTQLLVFCFTTVVRCF</sequence>
<dbReference type="EMBL" id="CABIJS010000026">
    <property type="protein sequence ID" value="VUZ40037.1"/>
    <property type="molecule type" value="Genomic_DNA"/>
</dbReference>
<keyword evidence="1" id="KW-0812">Transmembrane</keyword>
<name>A0A564XYD0_HYMDI</name>
<protein>
    <submittedName>
        <fullName evidence="2">Uncharacterized protein</fullName>
    </submittedName>
</protein>
<dbReference type="AlphaFoldDB" id="A0A564XYD0"/>
<keyword evidence="1" id="KW-0472">Membrane</keyword>
<feature type="transmembrane region" description="Helical" evidence="1">
    <location>
        <begin position="61"/>
        <end position="86"/>
    </location>
</feature>
<dbReference type="Proteomes" id="UP000321570">
    <property type="component" value="Unassembled WGS sequence"/>
</dbReference>
<proteinExistence type="predicted"/>
<keyword evidence="1" id="KW-1133">Transmembrane helix</keyword>
<keyword evidence="3" id="KW-1185">Reference proteome</keyword>
<gene>
    <name evidence="2" type="ORF">WMSIL1_LOCUS1179</name>
</gene>
<organism evidence="2 3">
    <name type="scientific">Hymenolepis diminuta</name>
    <name type="common">Rat tapeworm</name>
    <dbReference type="NCBI Taxonomy" id="6216"/>
    <lineage>
        <taxon>Eukaryota</taxon>
        <taxon>Metazoa</taxon>
        <taxon>Spiralia</taxon>
        <taxon>Lophotrochozoa</taxon>
        <taxon>Platyhelminthes</taxon>
        <taxon>Cestoda</taxon>
        <taxon>Eucestoda</taxon>
        <taxon>Cyclophyllidea</taxon>
        <taxon>Hymenolepididae</taxon>
        <taxon>Hymenolepis</taxon>
    </lineage>
</organism>
<accession>A0A564XYD0</accession>
<evidence type="ECO:0000256" key="1">
    <source>
        <dbReference type="SAM" id="Phobius"/>
    </source>
</evidence>
<evidence type="ECO:0000313" key="3">
    <source>
        <dbReference type="Proteomes" id="UP000321570"/>
    </source>
</evidence>
<reference evidence="2 3" key="1">
    <citation type="submission" date="2019-07" db="EMBL/GenBank/DDBJ databases">
        <authorList>
            <person name="Jastrzebski P J."/>
            <person name="Paukszto L."/>
            <person name="Jastrzebski P J."/>
        </authorList>
    </citation>
    <scope>NUCLEOTIDE SEQUENCE [LARGE SCALE GENOMIC DNA]</scope>
    <source>
        <strain evidence="2 3">WMS-il1</strain>
    </source>
</reference>
<evidence type="ECO:0000313" key="2">
    <source>
        <dbReference type="EMBL" id="VUZ40037.1"/>
    </source>
</evidence>